<organism evidence="3">
    <name type="scientific">marine metagenome</name>
    <dbReference type="NCBI Taxonomy" id="408172"/>
    <lineage>
        <taxon>unclassified sequences</taxon>
        <taxon>metagenomes</taxon>
        <taxon>ecological metagenomes</taxon>
    </lineage>
</organism>
<evidence type="ECO:0000256" key="2">
    <source>
        <dbReference type="ARBA" id="ARBA00023002"/>
    </source>
</evidence>
<dbReference type="EMBL" id="UINC01010889">
    <property type="protein sequence ID" value="SVA48273.1"/>
    <property type="molecule type" value="Genomic_DNA"/>
</dbReference>
<dbReference type="PRINTS" id="PR00081">
    <property type="entry name" value="GDHRDH"/>
</dbReference>
<dbReference type="AlphaFoldDB" id="A0A381W8N7"/>
<accession>A0A381W8N7</accession>
<dbReference type="CDD" id="cd05233">
    <property type="entry name" value="SDR_c"/>
    <property type="match status" value="1"/>
</dbReference>
<sequence length="249" mass="25953">MLNRKRIIITGAAQGIGAVMAVGFAAMGAKVTLADIADPGEAVERVRAKGGAAIGVQADVTRIDDCARMVAETEEAFGGLDGLVCNAALFATLPTQAYDEIDVELWDEVMAVNVKGPWLCTRAVAPAMERLGGGSIVMIATNRIFHGYPGLLHYDASKGGVLAMTRSLIRELGPKNIRVNTIAPGLTLSEGVLAREGIEDRKGAIAAARSISRDQEPEDLIGPAAFFLSDHSAFVSGQSLGVDGGGVIH</sequence>
<dbReference type="Pfam" id="PF13561">
    <property type="entry name" value="adh_short_C2"/>
    <property type="match status" value="1"/>
</dbReference>
<reference evidence="3" key="1">
    <citation type="submission" date="2018-05" db="EMBL/GenBank/DDBJ databases">
        <authorList>
            <person name="Lanie J.A."/>
            <person name="Ng W.-L."/>
            <person name="Kazmierczak K.M."/>
            <person name="Andrzejewski T.M."/>
            <person name="Davidsen T.M."/>
            <person name="Wayne K.J."/>
            <person name="Tettelin H."/>
            <person name="Glass J.I."/>
            <person name="Rusch D."/>
            <person name="Podicherti R."/>
            <person name="Tsui H.-C.T."/>
            <person name="Winkler M.E."/>
        </authorList>
    </citation>
    <scope>NUCLEOTIDE SEQUENCE</scope>
</reference>
<dbReference type="InterPro" id="IPR002347">
    <property type="entry name" value="SDR_fam"/>
</dbReference>
<dbReference type="GO" id="GO:0016616">
    <property type="term" value="F:oxidoreductase activity, acting on the CH-OH group of donors, NAD or NADP as acceptor"/>
    <property type="evidence" value="ECO:0007669"/>
    <property type="project" value="TreeGrafter"/>
</dbReference>
<keyword evidence="2" id="KW-0560">Oxidoreductase</keyword>
<gene>
    <name evidence="3" type="ORF">METZ01_LOCUS101127</name>
</gene>
<evidence type="ECO:0008006" key="4">
    <source>
        <dbReference type="Google" id="ProtNLM"/>
    </source>
</evidence>
<evidence type="ECO:0000256" key="1">
    <source>
        <dbReference type="ARBA" id="ARBA00006484"/>
    </source>
</evidence>
<dbReference type="Gene3D" id="3.40.50.720">
    <property type="entry name" value="NAD(P)-binding Rossmann-like Domain"/>
    <property type="match status" value="1"/>
</dbReference>
<dbReference type="PANTHER" id="PTHR42760:SF115">
    <property type="entry name" value="3-OXOACYL-[ACYL-CARRIER-PROTEIN] REDUCTASE FABG"/>
    <property type="match status" value="1"/>
</dbReference>
<dbReference type="FunFam" id="3.40.50.720:FF:000084">
    <property type="entry name" value="Short-chain dehydrogenase reductase"/>
    <property type="match status" value="1"/>
</dbReference>
<dbReference type="PANTHER" id="PTHR42760">
    <property type="entry name" value="SHORT-CHAIN DEHYDROGENASES/REDUCTASES FAMILY MEMBER"/>
    <property type="match status" value="1"/>
</dbReference>
<name>A0A381W8N7_9ZZZZ</name>
<dbReference type="SUPFAM" id="SSF51735">
    <property type="entry name" value="NAD(P)-binding Rossmann-fold domains"/>
    <property type="match status" value="1"/>
</dbReference>
<dbReference type="InterPro" id="IPR036291">
    <property type="entry name" value="NAD(P)-bd_dom_sf"/>
</dbReference>
<comment type="similarity">
    <text evidence="1">Belongs to the short-chain dehydrogenases/reductases (SDR) family.</text>
</comment>
<protein>
    <recommendedName>
        <fullName evidence="4">Dehydrogenase</fullName>
    </recommendedName>
</protein>
<proteinExistence type="inferred from homology"/>
<dbReference type="PRINTS" id="PR00080">
    <property type="entry name" value="SDRFAMILY"/>
</dbReference>
<evidence type="ECO:0000313" key="3">
    <source>
        <dbReference type="EMBL" id="SVA48273.1"/>
    </source>
</evidence>